<name>Q1Q585_KUEST</name>
<sequence length="209" mass="23080">MSDFIRQKISIISAIAFMLLAGCATVGTNFKTTGLNQLRLMKSTESDVITHFGQPFKKQVRSERGSEFQLLVYVYAEGTPNSGKSRRLATEFVTGTLNAYLFHSALGSDKTDFDANSRLRLVAGQSRKSDVINALGKPHGEVRFPSVLLKNEYGSLPEVVPPDGAATALVYNYLETVRKESLLTTQLKLVIVYLDDDTVVEVRHFDGTL</sequence>
<protein>
    <submittedName>
        <fullName evidence="1">Uncharacterized protein</fullName>
    </submittedName>
</protein>
<dbReference type="EMBL" id="CT573071">
    <property type="protein sequence ID" value="CAJ75176.1"/>
    <property type="molecule type" value="Genomic_DNA"/>
</dbReference>
<dbReference type="AlphaFoldDB" id="Q1Q585"/>
<accession>Q1Q585</accession>
<gene>
    <name evidence="1" type="ORF">kuste4414</name>
</gene>
<evidence type="ECO:0000313" key="1">
    <source>
        <dbReference type="EMBL" id="CAJ75176.1"/>
    </source>
</evidence>
<reference evidence="1" key="1">
    <citation type="journal article" date="2006" name="Nature">
        <title>Deciphering the evolution and metabolism of an anammox bacterium from a community genome.</title>
        <authorList>
            <person name="Strous M."/>
            <person name="Pelletier E."/>
            <person name="Mangenot S."/>
            <person name="Rattei T."/>
            <person name="Lehner A."/>
            <person name="Taylor M.W."/>
            <person name="Horn M."/>
            <person name="Daims H."/>
            <person name="Bartol-Mavel D."/>
            <person name="Wincker P."/>
            <person name="Barbe V."/>
            <person name="Fonknechten N."/>
            <person name="Vallenet D."/>
            <person name="Segurens B."/>
            <person name="Schenowitz-Truong C."/>
            <person name="Medigue C."/>
            <person name="Collingro A."/>
            <person name="Snel B."/>
            <person name="Dutilh B.E."/>
            <person name="OpDenCamp H.J.M."/>
            <person name="vanDerDrift C."/>
            <person name="Cirpus I."/>
            <person name="vanDePas-Schoonen K.T."/>
            <person name="Harhangi H.R."/>
            <person name="vanNiftrik L."/>
            <person name="Schmid M."/>
            <person name="Keltjens J."/>
            <person name="vanDeVossenberg J."/>
            <person name="Kartal B."/>
            <person name="Meier H."/>
            <person name="Frishman D."/>
            <person name="Huynen M.A."/>
            <person name="Mewes H."/>
            <person name="Weissenbach J."/>
            <person name="Jetten M.S.M."/>
            <person name="Wagner M."/>
            <person name="LePaslier D."/>
        </authorList>
    </citation>
    <scope>NUCLEOTIDE SEQUENCE</scope>
</reference>
<dbReference type="PROSITE" id="PS51257">
    <property type="entry name" value="PROKAR_LIPOPROTEIN"/>
    <property type="match status" value="1"/>
</dbReference>
<organism evidence="1">
    <name type="scientific">Kuenenia stuttgartiensis</name>
    <dbReference type="NCBI Taxonomy" id="174633"/>
    <lineage>
        <taxon>Bacteria</taxon>
        <taxon>Pseudomonadati</taxon>
        <taxon>Planctomycetota</taxon>
        <taxon>Candidatus Brocadiia</taxon>
        <taxon>Candidatus Brocadiales</taxon>
        <taxon>Candidatus Brocadiaceae</taxon>
        <taxon>Candidatus Kuenenia</taxon>
    </lineage>
</organism>
<proteinExistence type="predicted"/>
<reference evidence="1" key="2">
    <citation type="submission" date="2006-01" db="EMBL/GenBank/DDBJ databases">
        <authorList>
            <person name="Genoscope"/>
        </authorList>
    </citation>
    <scope>NUCLEOTIDE SEQUENCE</scope>
</reference>